<evidence type="ECO:0000313" key="2">
    <source>
        <dbReference type="EMBL" id="QTR04579.1"/>
    </source>
</evidence>
<dbReference type="Proteomes" id="UP000671828">
    <property type="component" value="Chromosome"/>
</dbReference>
<evidence type="ECO:0000313" key="3">
    <source>
        <dbReference type="Proteomes" id="UP000671828"/>
    </source>
</evidence>
<evidence type="ECO:0000256" key="1">
    <source>
        <dbReference type="SAM" id="SignalP"/>
    </source>
</evidence>
<evidence type="ECO:0008006" key="4">
    <source>
        <dbReference type="Google" id="ProtNLM"/>
    </source>
</evidence>
<protein>
    <recommendedName>
        <fullName evidence="4">Serine protease</fullName>
    </recommendedName>
</protein>
<keyword evidence="1" id="KW-0732">Signal</keyword>
<dbReference type="InterPro" id="IPR043504">
    <property type="entry name" value="Peptidase_S1_PA_chymotrypsin"/>
</dbReference>
<accession>A0A8T8I1L8</accession>
<dbReference type="AlphaFoldDB" id="A0A8T8I1L8"/>
<feature type="signal peptide" evidence="1">
    <location>
        <begin position="1"/>
        <end position="27"/>
    </location>
</feature>
<dbReference type="EMBL" id="CP072788">
    <property type="protein sequence ID" value="QTR04579.1"/>
    <property type="molecule type" value="Genomic_DNA"/>
</dbReference>
<sequence>MLTRRRKALSGALIAVVALIASAPAHAAPEPPTPHSGEPRQSGLFATDSRLGALVAEKGALGHYYDERLDRFVVVLPASGPGSTRTAADFAVGGSAPVVKRSSTTRSQVDAVHERIRAEAARNSSAGHVYGSAFDITRDVVVVTSDAPPDLAGTLSAGLSVKVEHRRGTGGRNSRQFDPRPFRGGAAVTIGTVNCSSGFTVQDPEGNRYLLGAAHCGHIQGVPIGRPVENTGSGEHMGYFYYWNFPDRDI</sequence>
<reference evidence="2" key="1">
    <citation type="submission" date="2021-04" db="EMBL/GenBank/DDBJ databases">
        <title>Saccharothrix algeriensis WGS.</title>
        <authorList>
            <person name="Stuskova K."/>
            <person name="Hakalova E."/>
            <person name="Tebbal A.B."/>
            <person name="Eichmeier A."/>
        </authorList>
    </citation>
    <scope>NUCLEOTIDE SEQUENCE</scope>
    <source>
        <strain evidence="2">NRRL B-24137</strain>
    </source>
</reference>
<proteinExistence type="predicted"/>
<organism evidence="2 3">
    <name type="scientific">Saccharothrix algeriensis</name>
    <dbReference type="NCBI Taxonomy" id="173560"/>
    <lineage>
        <taxon>Bacteria</taxon>
        <taxon>Bacillati</taxon>
        <taxon>Actinomycetota</taxon>
        <taxon>Actinomycetes</taxon>
        <taxon>Pseudonocardiales</taxon>
        <taxon>Pseudonocardiaceae</taxon>
        <taxon>Saccharothrix</taxon>
    </lineage>
</organism>
<feature type="non-terminal residue" evidence="2">
    <location>
        <position position="250"/>
    </location>
</feature>
<dbReference type="Gene3D" id="2.40.10.10">
    <property type="entry name" value="Trypsin-like serine proteases"/>
    <property type="match status" value="1"/>
</dbReference>
<gene>
    <name evidence="2" type="ORF">J7S33_06875</name>
</gene>
<feature type="chain" id="PRO_5035937809" description="Serine protease" evidence="1">
    <location>
        <begin position="28"/>
        <end position="250"/>
    </location>
</feature>
<name>A0A8T8I1L8_9PSEU</name>